<accession>A0A8B6HME5</accession>
<comment type="caution">
    <text evidence="1">The sequence shown here is derived from an EMBL/GenBank/DDBJ whole genome shotgun (WGS) entry which is preliminary data.</text>
</comment>
<protein>
    <submittedName>
        <fullName evidence="1">Uncharacterized protein</fullName>
    </submittedName>
</protein>
<evidence type="ECO:0000313" key="2">
    <source>
        <dbReference type="Proteomes" id="UP000596742"/>
    </source>
</evidence>
<organism evidence="1 2">
    <name type="scientific">Mytilus galloprovincialis</name>
    <name type="common">Mediterranean mussel</name>
    <dbReference type="NCBI Taxonomy" id="29158"/>
    <lineage>
        <taxon>Eukaryota</taxon>
        <taxon>Metazoa</taxon>
        <taxon>Spiralia</taxon>
        <taxon>Lophotrochozoa</taxon>
        <taxon>Mollusca</taxon>
        <taxon>Bivalvia</taxon>
        <taxon>Autobranchia</taxon>
        <taxon>Pteriomorphia</taxon>
        <taxon>Mytilida</taxon>
        <taxon>Mytiloidea</taxon>
        <taxon>Mytilidae</taxon>
        <taxon>Mytilinae</taxon>
        <taxon>Mytilus</taxon>
    </lineage>
</organism>
<proteinExistence type="predicted"/>
<evidence type="ECO:0000313" key="1">
    <source>
        <dbReference type="EMBL" id="VDI81172.1"/>
    </source>
</evidence>
<dbReference type="AlphaFoldDB" id="A0A8B6HME5"/>
<dbReference type="EMBL" id="UYJE01010243">
    <property type="protein sequence ID" value="VDI81172.1"/>
    <property type="molecule type" value="Genomic_DNA"/>
</dbReference>
<reference evidence="1" key="1">
    <citation type="submission" date="2018-11" db="EMBL/GenBank/DDBJ databases">
        <authorList>
            <person name="Alioto T."/>
            <person name="Alioto T."/>
        </authorList>
    </citation>
    <scope>NUCLEOTIDE SEQUENCE</scope>
</reference>
<sequence length="124" mass="14600">MSEKKDELNKLVAAENVKYHKENQNILSHKKTVKEQVEQYFKELKNKLEKNHETVLTSVKSDLNAISLFTTQKEDKINEVQTVLTFPMPLSFSKRSRRWRNSLKPKNHEPGLAILLHQNLFQEI</sequence>
<dbReference type="OrthoDB" id="9987040at2759"/>
<keyword evidence="2" id="KW-1185">Reference proteome</keyword>
<dbReference type="Proteomes" id="UP000596742">
    <property type="component" value="Unassembled WGS sequence"/>
</dbReference>
<gene>
    <name evidence="1" type="ORF">MGAL_10B078476</name>
</gene>
<name>A0A8B6HME5_MYTGA</name>